<dbReference type="Pfam" id="PF20151">
    <property type="entry name" value="DUF6533"/>
    <property type="match status" value="1"/>
</dbReference>
<organism evidence="3 4">
    <name type="scientific">Ceriporiopsis subvermispora (strain B)</name>
    <name type="common">White-rot fungus</name>
    <name type="synonym">Gelatoporia subvermispora</name>
    <dbReference type="NCBI Taxonomy" id="914234"/>
    <lineage>
        <taxon>Eukaryota</taxon>
        <taxon>Fungi</taxon>
        <taxon>Dikarya</taxon>
        <taxon>Basidiomycota</taxon>
        <taxon>Agaricomycotina</taxon>
        <taxon>Agaricomycetes</taxon>
        <taxon>Polyporales</taxon>
        <taxon>Gelatoporiaceae</taxon>
        <taxon>Gelatoporia</taxon>
    </lineage>
</organism>
<dbReference type="InterPro" id="IPR045340">
    <property type="entry name" value="DUF6533"/>
</dbReference>
<feature type="domain" description="DUF6533" evidence="2">
    <location>
        <begin position="25"/>
        <end position="69"/>
    </location>
</feature>
<feature type="compositionally biased region" description="Polar residues" evidence="1">
    <location>
        <begin position="283"/>
        <end position="292"/>
    </location>
</feature>
<dbReference type="Proteomes" id="UP000016930">
    <property type="component" value="Unassembled WGS sequence"/>
</dbReference>
<sequence>MSIQYGSSLADEVAGFAQSNLIASYCDVASATLVIYDHLCTLDKEWDLVWKRRFSSATLLFCMNRWLILALTILDMVPLFVSIPYGSRWCQRVLRVCQRRLSGSNLSGDWPTMRPILRCFLEYEYERYGDRCYAYAVLCMSIVEVGTRMHNIKSELMWMLFRDVPANDIEEVFVDASAFSTPLSSIVITHFMLNLRKLTSYPSESTGTGRFSRHSEEMSQDRSVMDSLVFVGNMGELLDHDSNTDDLDIAWEGYEDERHEAEEPHIEMDASLGPRDTPPDSPPKSSEGSCDM</sequence>
<dbReference type="HOGENOM" id="CLU_053360_1_2_1"/>
<evidence type="ECO:0000256" key="1">
    <source>
        <dbReference type="SAM" id="MobiDB-lite"/>
    </source>
</evidence>
<dbReference type="OrthoDB" id="2745134at2759"/>
<evidence type="ECO:0000259" key="2">
    <source>
        <dbReference type="Pfam" id="PF20151"/>
    </source>
</evidence>
<evidence type="ECO:0000313" key="4">
    <source>
        <dbReference type="Proteomes" id="UP000016930"/>
    </source>
</evidence>
<proteinExistence type="predicted"/>
<name>M2QV77_CERS8</name>
<accession>M2QV77</accession>
<protein>
    <recommendedName>
        <fullName evidence="2">DUF6533 domain-containing protein</fullName>
    </recommendedName>
</protein>
<reference evidence="3 4" key="1">
    <citation type="journal article" date="2012" name="Proc. Natl. Acad. Sci. U.S.A.">
        <title>Comparative genomics of Ceriporiopsis subvermispora and Phanerochaete chrysosporium provide insight into selective ligninolysis.</title>
        <authorList>
            <person name="Fernandez-Fueyo E."/>
            <person name="Ruiz-Duenas F.J."/>
            <person name="Ferreira P."/>
            <person name="Floudas D."/>
            <person name="Hibbett D.S."/>
            <person name="Canessa P."/>
            <person name="Larrondo L.F."/>
            <person name="James T.Y."/>
            <person name="Seelenfreund D."/>
            <person name="Lobos S."/>
            <person name="Polanco R."/>
            <person name="Tello M."/>
            <person name="Honda Y."/>
            <person name="Watanabe T."/>
            <person name="Watanabe T."/>
            <person name="Ryu J.S."/>
            <person name="Kubicek C.P."/>
            <person name="Schmoll M."/>
            <person name="Gaskell J."/>
            <person name="Hammel K.E."/>
            <person name="St John F.J."/>
            <person name="Vanden Wymelenberg A."/>
            <person name="Sabat G."/>
            <person name="Splinter BonDurant S."/>
            <person name="Syed K."/>
            <person name="Yadav J.S."/>
            <person name="Doddapaneni H."/>
            <person name="Subramanian V."/>
            <person name="Lavin J.L."/>
            <person name="Oguiza J.A."/>
            <person name="Perez G."/>
            <person name="Pisabarro A.G."/>
            <person name="Ramirez L."/>
            <person name="Santoyo F."/>
            <person name="Master E."/>
            <person name="Coutinho P.M."/>
            <person name="Henrissat B."/>
            <person name="Lombard V."/>
            <person name="Magnuson J.K."/>
            <person name="Kuees U."/>
            <person name="Hori C."/>
            <person name="Igarashi K."/>
            <person name="Samejima M."/>
            <person name="Held B.W."/>
            <person name="Barry K.W."/>
            <person name="LaButti K.M."/>
            <person name="Lapidus A."/>
            <person name="Lindquist E.A."/>
            <person name="Lucas S.M."/>
            <person name="Riley R."/>
            <person name="Salamov A.A."/>
            <person name="Hoffmeister D."/>
            <person name="Schwenk D."/>
            <person name="Hadar Y."/>
            <person name="Yarden O."/>
            <person name="de Vries R.P."/>
            <person name="Wiebenga A."/>
            <person name="Stenlid J."/>
            <person name="Eastwood D."/>
            <person name="Grigoriev I.V."/>
            <person name="Berka R.M."/>
            <person name="Blanchette R.A."/>
            <person name="Kersten P."/>
            <person name="Martinez A.T."/>
            <person name="Vicuna R."/>
            <person name="Cullen D."/>
        </authorList>
    </citation>
    <scope>NUCLEOTIDE SEQUENCE [LARGE SCALE GENOMIC DNA]</scope>
    <source>
        <strain evidence="3 4">B</strain>
    </source>
</reference>
<gene>
    <name evidence="3" type="ORF">CERSUDRAFT_74756</name>
</gene>
<feature type="compositionally biased region" description="Basic and acidic residues" evidence="1">
    <location>
        <begin position="256"/>
        <end position="268"/>
    </location>
</feature>
<keyword evidence="4" id="KW-1185">Reference proteome</keyword>
<evidence type="ECO:0000313" key="3">
    <source>
        <dbReference type="EMBL" id="EMD35970.1"/>
    </source>
</evidence>
<dbReference type="AlphaFoldDB" id="M2QV77"/>
<feature type="region of interest" description="Disordered" evidence="1">
    <location>
        <begin position="253"/>
        <end position="292"/>
    </location>
</feature>
<dbReference type="EMBL" id="KB445799">
    <property type="protein sequence ID" value="EMD35970.1"/>
    <property type="molecule type" value="Genomic_DNA"/>
</dbReference>